<comment type="caution">
    <text evidence="1">The sequence shown here is derived from an EMBL/GenBank/DDBJ whole genome shotgun (WGS) entry which is preliminary data.</text>
</comment>
<evidence type="ECO:0000313" key="1">
    <source>
        <dbReference type="EMBL" id="KAH6933734.1"/>
    </source>
</evidence>
<organism evidence="1 2">
    <name type="scientific">Hyalomma asiaticum</name>
    <name type="common">Tick</name>
    <dbReference type="NCBI Taxonomy" id="266040"/>
    <lineage>
        <taxon>Eukaryota</taxon>
        <taxon>Metazoa</taxon>
        <taxon>Ecdysozoa</taxon>
        <taxon>Arthropoda</taxon>
        <taxon>Chelicerata</taxon>
        <taxon>Arachnida</taxon>
        <taxon>Acari</taxon>
        <taxon>Parasitiformes</taxon>
        <taxon>Ixodida</taxon>
        <taxon>Ixodoidea</taxon>
        <taxon>Ixodidae</taxon>
        <taxon>Hyalomminae</taxon>
        <taxon>Hyalomma</taxon>
    </lineage>
</organism>
<accession>A0ACB7SII0</accession>
<reference evidence="1" key="1">
    <citation type="submission" date="2020-05" db="EMBL/GenBank/DDBJ databases">
        <title>Large-scale comparative analyses of tick genomes elucidate their genetic diversity and vector capacities.</title>
        <authorList>
            <person name="Jia N."/>
            <person name="Wang J."/>
            <person name="Shi W."/>
            <person name="Du L."/>
            <person name="Sun Y."/>
            <person name="Zhan W."/>
            <person name="Jiang J."/>
            <person name="Wang Q."/>
            <person name="Zhang B."/>
            <person name="Ji P."/>
            <person name="Sakyi L.B."/>
            <person name="Cui X."/>
            <person name="Yuan T."/>
            <person name="Jiang B."/>
            <person name="Yang W."/>
            <person name="Lam T.T.-Y."/>
            <person name="Chang Q."/>
            <person name="Ding S."/>
            <person name="Wang X."/>
            <person name="Zhu J."/>
            <person name="Ruan X."/>
            <person name="Zhao L."/>
            <person name="Wei J."/>
            <person name="Que T."/>
            <person name="Du C."/>
            <person name="Cheng J."/>
            <person name="Dai P."/>
            <person name="Han X."/>
            <person name="Huang E."/>
            <person name="Gao Y."/>
            <person name="Liu J."/>
            <person name="Shao H."/>
            <person name="Ye R."/>
            <person name="Li L."/>
            <person name="Wei W."/>
            <person name="Wang X."/>
            <person name="Wang C."/>
            <person name="Yang T."/>
            <person name="Huo Q."/>
            <person name="Li W."/>
            <person name="Guo W."/>
            <person name="Chen H."/>
            <person name="Zhou L."/>
            <person name="Ni X."/>
            <person name="Tian J."/>
            <person name="Zhou Y."/>
            <person name="Sheng Y."/>
            <person name="Liu T."/>
            <person name="Pan Y."/>
            <person name="Xia L."/>
            <person name="Li J."/>
            <person name="Zhao F."/>
            <person name="Cao W."/>
        </authorList>
    </citation>
    <scope>NUCLEOTIDE SEQUENCE</scope>
    <source>
        <strain evidence="1">Hyas-2018</strain>
    </source>
</reference>
<keyword evidence="2" id="KW-1185">Reference proteome</keyword>
<sequence>MDAMEQSIDQDSFAITPTVGPGGSNFTAEIRAPVIANTSSLPNTFGIRHSALSGETASGTSTSVENPEEESSSFSYISVEVHYTLLLFIMVSSVAINGLVFVLFYQRPSVRMPSNKFVLNMAIVHLLQTFIVLPFVFVSVVFQEWIFGDVFCKIHGALSVCLTMANVFSILLIAVDRNCAVNSPLHYSMTITKKRTSALIVSTWVFAVVIAVPPLAGVSDLQYQKSWAMCTVTWYDTGLLTLAYSCILCVLGFLLPFIRITWIYTSMFQAARRNSACTRLRNTKSGNSEITPPSSAGPDGGSSTPASQNRKSGEV</sequence>
<name>A0ACB7SII0_HYAAI</name>
<protein>
    <submittedName>
        <fullName evidence="1">Uncharacterized protein</fullName>
    </submittedName>
</protein>
<evidence type="ECO:0000313" key="2">
    <source>
        <dbReference type="Proteomes" id="UP000821845"/>
    </source>
</evidence>
<dbReference type="EMBL" id="CM023484">
    <property type="protein sequence ID" value="KAH6933734.1"/>
    <property type="molecule type" value="Genomic_DNA"/>
</dbReference>
<dbReference type="Proteomes" id="UP000821845">
    <property type="component" value="Chromosome 4"/>
</dbReference>
<proteinExistence type="predicted"/>
<gene>
    <name evidence="1" type="ORF">HPB50_017700</name>
</gene>